<dbReference type="GeneID" id="43586858"/>
<evidence type="ECO:0000256" key="1">
    <source>
        <dbReference type="SAM" id="MobiDB-lite"/>
    </source>
</evidence>
<feature type="compositionally biased region" description="Basic and acidic residues" evidence="1">
    <location>
        <begin position="26"/>
        <end position="42"/>
    </location>
</feature>
<dbReference type="AlphaFoldDB" id="A0A5M6C8Q6"/>
<evidence type="ECO:0000313" key="3">
    <source>
        <dbReference type="Proteomes" id="UP000322225"/>
    </source>
</evidence>
<keyword evidence="3" id="KW-1185">Reference proteome</keyword>
<feature type="region of interest" description="Disordered" evidence="1">
    <location>
        <begin position="1"/>
        <end position="387"/>
    </location>
</feature>
<dbReference type="KEGG" id="ksn:43586858"/>
<feature type="compositionally biased region" description="Basic residues" evidence="1">
    <location>
        <begin position="620"/>
        <end position="631"/>
    </location>
</feature>
<reference evidence="2" key="2">
    <citation type="submission" date="2024-01" db="EMBL/GenBank/DDBJ databases">
        <title>Comparative genomics of Cryptococcus and Kwoniella reveals pathogenesis evolution and contrasting modes of karyotype evolution via chromosome fusion or intercentromeric recombination.</title>
        <authorList>
            <person name="Coelho M.A."/>
            <person name="David-Palma M."/>
            <person name="Shea T."/>
            <person name="Bowers K."/>
            <person name="McGinley-Smith S."/>
            <person name="Mohammad A.W."/>
            <person name="Gnirke A."/>
            <person name="Yurkov A.M."/>
            <person name="Nowrousian M."/>
            <person name="Sun S."/>
            <person name="Cuomo C.A."/>
            <person name="Heitman J."/>
        </authorList>
    </citation>
    <scope>NUCLEOTIDE SEQUENCE</scope>
    <source>
        <strain evidence="2">CBS 12478</strain>
    </source>
</reference>
<dbReference type="EMBL" id="CP144052">
    <property type="protein sequence ID" value="WWD16660.1"/>
    <property type="molecule type" value="Genomic_DNA"/>
</dbReference>
<feature type="compositionally biased region" description="Acidic residues" evidence="1">
    <location>
        <begin position="568"/>
        <end position="582"/>
    </location>
</feature>
<dbReference type="RefSeq" id="XP_031863080.1">
    <property type="nucleotide sequence ID" value="XM_032002741.1"/>
</dbReference>
<dbReference type="OrthoDB" id="2564751at2759"/>
<feature type="compositionally biased region" description="Basic and acidic residues" evidence="1">
    <location>
        <begin position="558"/>
        <end position="567"/>
    </location>
</feature>
<reference evidence="2" key="1">
    <citation type="submission" date="2017-08" db="EMBL/GenBank/DDBJ databases">
        <authorList>
            <person name="Cuomo C."/>
            <person name="Billmyre B."/>
            <person name="Heitman J."/>
        </authorList>
    </citation>
    <scope>NUCLEOTIDE SEQUENCE</scope>
    <source>
        <strain evidence="2">CBS 12478</strain>
    </source>
</reference>
<name>A0A5M6C8Q6_9TREE</name>
<feature type="compositionally biased region" description="Low complexity" evidence="1">
    <location>
        <begin position="293"/>
        <end position="305"/>
    </location>
</feature>
<evidence type="ECO:0000313" key="2">
    <source>
        <dbReference type="EMBL" id="WWD16660.1"/>
    </source>
</evidence>
<sequence>MVFHITDFTDSEPEAESEAGGASFAGREHEDDTRDGDGRSEAPLESAGGQSEVEEVEERKVTIKSESGGSGSSHPLRITLRPNLNHLMHAEPSSSSSSAPKSKPKSKSKSTKSKSSTSASVAARHQPSDRSSLSPPPPITLKLGMKHALAEKAAYSSSEEDEEEEHQRPPPSKKKKTASKTSSPQTNTHAGGGGKGKNKLQPPPPLTTTTNMLSTTSASGSGSGVPAQHRKSYDWLQPSAAGASHHGPPEREKEGVPPPPHASGSATSSKITGWSPAEEAIGGLLDDVLPHDSPSSSKGKTGESGSKPKKSHKKRPADAPPGPGKAWRKGIKKGMVIPWKDEDEHGDSMTPPTHAASMSREGSPEPFDLMQRQQSEQSPSLPLPPTIAPAPAPVPVFVRAPSPPFIPADPAQLGFPVFSKPIVPPKIQLGAFPRVTQNFAPVNGGDTGPFPRREKVRSWKFAEKITLGVGGGQLKIKSWARGPPSELGRLIQADKEAKELSKLQRLKPSTPTPSLAATTTAPLDYLSPIGGGLGLGHEPRPPFTTNTSFDGSVTPLTLDKDVERDMEGGEEYSEFGGGDDESVVGSVAGVGGTVTPPVGNATPSGGGKKTAVGVSAPKSKTTKSKAPRKSKLAQEIVPTEDNSEIEPTPVATPVP</sequence>
<feature type="region of interest" description="Disordered" evidence="1">
    <location>
        <begin position="530"/>
        <end position="655"/>
    </location>
</feature>
<feature type="compositionally biased region" description="Basic residues" evidence="1">
    <location>
        <begin position="102"/>
        <end position="112"/>
    </location>
</feature>
<protein>
    <submittedName>
        <fullName evidence="2">Uncharacterized protein</fullName>
    </submittedName>
</protein>
<proteinExistence type="predicted"/>
<feature type="compositionally biased region" description="Low complexity" evidence="1">
    <location>
        <begin position="371"/>
        <end position="380"/>
    </location>
</feature>
<dbReference type="Proteomes" id="UP000322225">
    <property type="component" value="Chromosome 2"/>
</dbReference>
<accession>A0A5M6C8Q6</accession>
<organism evidence="2 3">
    <name type="scientific">Kwoniella shandongensis</name>
    <dbReference type="NCBI Taxonomy" id="1734106"/>
    <lineage>
        <taxon>Eukaryota</taxon>
        <taxon>Fungi</taxon>
        <taxon>Dikarya</taxon>
        <taxon>Basidiomycota</taxon>
        <taxon>Agaricomycotina</taxon>
        <taxon>Tremellomycetes</taxon>
        <taxon>Tremellales</taxon>
        <taxon>Cryptococcaceae</taxon>
        <taxon>Kwoniella</taxon>
    </lineage>
</organism>
<feature type="compositionally biased region" description="Polar residues" evidence="1">
    <location>
        <begin position="543"/>
        <end position="555"/>
    </location>
</feature>
<gene>
    <name evidence="2" type="ORF">CI109_101090</name>
</gene>
<feature type="compositionally biased region" description="Low complexity" evidence="1">
    <location>
        <begin position="207"/>
        <end position="220"/>
    </location>
</feature>
<feature type="compositionally biased region" description="Low complexity" evidence="1">
    <location>
        <begin position="583"/>
        <end position="599"/>
    </location>
</feature>